<accession>A0A644ZP74</accession>
<name>A0A644ZP74_9ZZZZ</name>
<proteinExistence type="predicted"/>
<protein>
    <recommendedName>
        <fullName evidence="3">GDT1 family protein</fullName>
    </recommendedName>
</protein>
<sequence length="80" mass="8514">MLVADGLAMTLGVMLGKALPQKLMCRLSALVFTVFGAVMLYPALQYYLFDLAEAAALCIGIFFITALLLRTKGNDGGCHG</sequence>
<comment type="caution">
    <text evidence="2">The sequence shown here is derived from an EMBL/GenBank/DDBJ whole genome shotgun (WGS) entry which is preliminary data.</text>
</comment>
<dbReference type="AlphaFoldDB" id="A0A644ZP74"/>
<evidence type="ECO:0008006" key="3">
    <source>
        <dbReference type="Google" id="ProtNLM"/>
    </source>
</evidence>
<organism evidence="2">
    <name type="scientific">bioreactor metagenome</name>
    <dbReference type="NCBI Taxonomy" id="1076179"/>
    <lineage>
        <taxon>unclassified sequences</taxon>
        <taxon>metagenomes</taxon>
        <taxon>ecological metagenomes</taxon>
    </lineage>
</organism>
<gene>
    <name evidence="2" type="ORF">SDC9_88841</name>
</gene>
<feature type="transmembrane region" description="Helical" evidence="1">
    <location>
        <begin position="23"/>
        <end position="41"/>
    </location>
</feature>
<evidence type="ECO:0000256" key="1">
    <source>
        <dbReference type="SAM" id="Phobius"/>
    </source>
</evidence>
<dbReference type="EMBL" id="VSSQ01009632">
    <property type="protein sequence ID" value="MPM42178.1"/>
    <property type="molecule type" value="Genomic_DNA"/>
</dbReference>
<evidence type="ECO:0000313" key="2">
    <source>
        <dbReference type="EMBL" id="MPM42178.1"/>
    </source>
</evidence>
<feature type="transmembrane region" description="Helical" evidence="1">
    <location>
        <begin position="47"/>
        <end position="69"/>
    </location>
</feature>
<keyword evidence="1" id="KW-1133">Transmembrane helix</keyword>
<reference evidence="2" key="1">
    <citation type="submission" date="2019-08" db="EMBL/GenBank/DDBJ databases">
        <authorList>
            <person name="Kucharzyk K."/>
            <person name="Murdoch R.W."/>
            <person name="Higgins S."/>
            <person name="Loffler F."/>
        </authorList>
    </citation>
    <scope>NUCLEOTIDE SEQUENCE</scope>
</reference>
<keyword evidence="1" id="KW-0812">Transmembrane</keyword>
<keyword evidence="1" id="KW-0472">Membrane</keyword>